<evidence type="ECO:0000313" key="3">
    <source>
        <dbReference type="EMBL" id="PKX97279.1"/>
    </source>
</evidence>
<dbReference type="OrthoDB" id="3687641at2759"/>
<dbReference type="InterPro" id="IPR021765">
    <property type="entry name" value="UstYa-like"/>
</dbReference>
<evidence type="ECO:0000256" key="1">
    <source>
        <dbReference type="ARBA" id="ARBA00004685"/>
    </source>
</evidence>
<proteinExistence type="inferred from homology"/>
<reference evidence="4" key="1">
    <citation type="journal article" date="2018" name="Proc. Natl. Acad. Sci. U.S.A.">
        <title>Linking secondary metabolites to gene clusters through genome sequencing of six diverse Aspergillus species.</title>
        <authorList>
            <person name="Kaerboelling I."/>
            <person name="Vesth T.C."/>
            <person name="Frisvad J.C."/>
            <person name="Nybo J.L."/>
            <person name="Theobald S."/>
            <person name="Kuo A."/>
            <person name="Bowyer P."/>
            <person name="Matsuda Y."/>
            <person name="Mondo S."/>
            <person name="Lyhne E.K."/>
            <person name="Kogle M.E."/>
            <person name="Clum A."/>
            <person name="Lipzen A."/>
            <person name="Salamov A."/>
            <person name="Ngan C.Y."/>
            <person name="Daum C."/>
            <person name="Chiniquy J."/>
            <person name="Barry K."/>
            <person name="LaButti K."/>
            <person name="Haridas S."/>
            <person name="Simmons B.A."/>
            <person name="Magnuson J.K."/>
            <person name="Mortensen U.H."/>
            <person name="Larsen T.O."/>
            <person name="Grigoriev I.V."/>
            <person name="Baker S.E."/>
            <person name="Andersen M.R."/>
        </authorList>
    </citation>
    <scope>NUCLEOTIDE SEQUENCE [LARGE SCALE GENOMIC DNA]</scope>
    <source>
        <strain evidence="4">IBT 16806</strain>
    </source>
</reference>
<comment type="caution">
    <text evidence="3">The sequence shown here is derived from an EMBL/GenBank/DDBJ whole genome shotgun (WGS) entry which is preliminary data.</text>
</comment>
<protein>
    <submittedName>
        <fullName evidence="3">Uncharacterized protein</fullName>
    </submittedName>
</protein>
<name>A0A2I1CI18_ASPN1</name>
<dbReference type="OMA" id="GTIYWEW"/>
<feature type="non-terminal residue" evidence="3">
    <location>
        <position position="1"/>
    </location>
</feature>
<dbReference type="AlphaFoldDB" id="A0A2I1CI18"/>
<dbReference type="Pfam" id="PF11807">
    <property type="entry name" value="UstYa"/>
    <property type="match status" value="1"/>
</dbReference>
<organism evidence="3 4">
    <name type="scientific">Aspergillus novofumigatus (strain IBT 16806)</name>
    <dbReference type="NCBI Taxonomy" id="1392255"/>
    <lineage>
        <taxon>Eukaryota</taxon>
        <taxon>Fungi</taxon>
        <taxon>Dikarya</taxon>
        <taxon>Ascomycota</taxon>
        <taxon>Pezizomycotina</taxon>
        <taxon>Eurotiomycetes</taxon>
        <taxon>Eurotiomycetidae</taxon>
        <taxon>Eurotiales</taxon>
        <taxon>Aspergillaceae</taxon>
        <taxon>Aspergillus</taxon>
        <taxon>Aspergillus subgen. Fumigati</taxon>
    </lineage>
</organism>
<dbReference type="GO" id="GO:0043386">
    <property type="term" value="P:mycotoxin biosynthetic process"/>
    <property type="evidence" value="ECO:0007669"/>
    <property type="project" value="InterPro"/>
</dbReference>
<dbReference type="Proteomes" id="UP000234474">
    <property type="component" value="Unassembled WGS sequence"/>
</dbReference>
<dbReference type="PANTHER" id="PTHR33365:SF4">
    <property type="entry name" value="CYCLOCHLOROTINE BIOSYNTHESIS PROTEIN O"/>
    <property type="match status" value="1"/>
</dbReference>
<dbReference type="PANTHER" id="PTHR33365">
    <property type="entry name" value="YALI0B05434P"/>
    <property type="match status" value="1"/>
</dbReference>
<dbReference type="VEuPathDB" id="FungiDB:P174DRAFT_364334"/>
<dbReference type="GeneID" id="36529305"/>
<evidence type="ECO:0000256" key="2">
    <source>
        <dbReference type="ARBA" id="ARBA00035112"/>
    </source>
</evidence>
<dbReference type="RefSeq" id="XP_024685874.1">
    <property type="nucleotide sequence ID" value="XM_024821979.1"/>
</dbReference>
<gene>
    <name evidence="3" type="ORF">P174DRAFT_364334</name>
</gene>
<sequence>APVQDLVQYETRVFDSGFGKHTTKYMGPPDEENNKHWEDLYQAGISMIPIDKAAKLPVKTYPIPERPGYYVIGIDVFHQLHCLVGFNFERILYMDRNEDKDKDGLQNMDHLDHCIDSIRQSLMCSSDISTIVWVWDSASHKARPHANVTHTCRDFEAIRQWSLEHRAPVWNRSIFVPDPLRQDSAQY</sequence>
<comment type="pathway">
    <text evidence="1">Mycotoxin biosynthesis.</text>
</comment>
<accession>A0A2I1CI18</accession>
<dbReference type="EMBL" id="MSZS01000002">
    <property type="protein sequence ID" value="PKX97279.1"/>
    <property type="molecule type" value="Genomic_DNA"/>
</dbReference>
<dbReference type="STRING" id="1392255.A0A2I1CI18"/>
<comment type="similarity">
    <text evidence="2">Belongs to the ustYa family.</text>
</comment>
<keyword evidence="4" id="KW-1185">Reference proteome</keyword>
<evidence type="ECO:0000313" key="4">
    <source>
        <dbReference type="Proteomes" id="UP000234474"/>
    </source>
</evidence>